<gene>
    <name evidence="3" type="ORF">FCALED_LOCUS9516</name>
</gene>
<feature type="signal peptide" evidence="2">
    <location>
        <begin position="1"/>
        <end position="19"/>
    </location>
</feature>
<keyword evidence="4" id="KW-1185">Reference proteome</keyword>
<dbReference type="AlphaFoldDB" id="A0A9N9CYF9"/>
<dbReference type="OrthoDB" id="2507450at2759"/>
<accession>A0A9N9CYF9</accession>
<dbReference type="EMBL" id="CAJVPQ010003182">
    <property type="protein sequence ID" value="CAG8620273.1"/>
    <property type="molecule type" value="Genomic_DNA"/>
</dbReference>
<evidence type="ECO:0000256" key="1">
    <source>
        <dbReference type="SAM" id="MobiDB-lite"/>
    </source>
</evidence>
<evidence type="ECO:0000313" key="4">
    <source>
        <dbReference type="Proteomes" id="UP000789570"/>
    </source>
</evidence>
<evidence type="ECO:0000313" key="3">
    <source>
        <dbReference type="EMBL" id="CAG8620273.1"/>
    </source>
</evidence>
<sequence length="203" mass="22045">MKFTSFIIAFAAVAAVTDGRFTQEHTPAAEATFRGMRAVAVGTPFGEQLGDLSGLAVDNLLAGAPACGQQNVADKVIDIAKKTNGSKRAQLIKIAIAYRKLERNTPLLGQPSNFCDKRPKNKELIGVFQAQDPTKVKKRPPPFVSKGEKLNKKPNFGKAEVKKETAESKRLSKAAAKCKKMLAKKRVAPGQKRKCEKILKAVK</sequence>
<comment type="caution">
    <text evidence="3">The sequence shown here is derived from an EMBL/GenBank/DDBJ whole genome shotgun (WGS) entry which is preliminary data.</text>
</comment>
<feature type="region of interest" description="Disordered" evidence="1">
    <location>
        <begin position="134"/>
        <end position="168"/>
    </location>
</feature>
<proteinExistence type="predicted"/>
<name>A0A9N9CYF9_9GLOM</name>
<reference evidence="3" key="1">
    <citation type="submission" date="2021-06" db="EMBL/GenBank/DDBJ databases">
        <authorList>
            <person name="Kallberg Y."/>
            <person name="Tangrot J."/>
            <person name="Rosling A."/>
        </authorList>
    </citation>
    <scope>NUCLEOTIDE SEQUENCE</scope>
    <source>
        <strain evidence="3">UK204</strain>
    </source>
</reference>
<organism evidence="3 4">
    <name type="scientific">Funneliformis caledonium</name>
    <dbReference type="NCBI Taxonomy" id="1117310"/>
    <lineage>
        <taxon>Eukaryota</taxon>
        <taxon>Fungi</taxon>
        <taxon>Fungi incertae sedis</taxon>
        <taxon>Mucoromycota</taxon>
        <taxon>Glomeromycotina</taxon>
        <taxon>Glomeromycetes</taxon>
        <taxon>Glomerales</taxon>
        <taxon>Glomeraceae</taxon>
        <taxon>Funneliformis</taxon>
    </lineage>
</organism>
<dbReference type="Proteomes" id="UP000789570">
    <property type="component" value="Unassembled WGS sequence"/>
</dbReference>
<feature type="chain" id="PRO_5040470250" evidence="2">
    <location>
        <begin position="20"/>
        <end position="203"/>
    </location>
</feature>
<feature type="compositionally biased region" description="Basic and acidic residues" evidence="1">
    <location>
        <begin position="159"/>
        <end position="168"/>
    </location>
</feature>
<protein>
    <submittedName>
        <fullName evidence="3">16590_t:CDS:1</fullName>
    </submittedName>
</protein>
<evidence type="ECO:0000256" key="2">
    <source>
        <dbReference type="SAM" id="SignalP"/>
    </source>
</evidence>
<keyword evidence="2" id="KW-0732">Signal</keyword>